<comment type="caution">
    <text evidence="2">The sequence shown here is derived from an EMBL/GenBank/DDBJ whole genome shotgun (WGS) entry which is preliminary data.</text>
</comment>
<evidence type="ECO:0000313" key="3">
    <source>
        <dbReference type="Proteomes" id="UP000623687"/>
    </source>
</evidence>
<evidence type="ECO:0000256" key="1">
    <source>
        <dbReference type="SAM" id="MobiDB-lite"/>
    </source>
</evidence>
<reference evidence="2" key="1">
    <citation type="submission" date="2019-07" db="EMBL/GenBank/DDBJ databases">
        <authorList>
            <person name="Palmer J.M."/>
        </authorList>
    </citation>
    <scope>NUCLEOTIDE SEQUENCE</scope>
    <source>
        <strain evidence="2">PC9</strain>
    </source>
</reference>
<dbReference type="Proteomes" id="UP000623687">
    <property type="component" value="Unassembled WGS sequence"/>
</dbReference>
<keyword evidence="3" id="KW-1185">Reference proteome</keyword>
<evidence type="ECO:0000313" key="2">
    <source>
        <dbReference type="EMBL" id="KAF7424882.1"/>
    </source>
</evidence>
<protein>
    <submittedName>
        <fullName evidence="2">Uncharacterized protein</fullName>
    </submittedName>
</protein>
<dbReference type="GeneID" id="59380011"/>
<feature type="region of interest" description="Disordered" evidence="1">
    <location>
        <begin position="137"/>
        <end position="177"/>
    </location>
</feature>
<name>A0A8H6ZR54_PLEOS</name>
<sequence length="177" mass="18948">MSPTAEERGCQLNCDDDEGYTADIGTPPNHGNLALDPSSPDGPISTPEAAKLLMDFLFPEPLEFPLLLPDAPRFPTRTAAHALAAQYKGKPLNIWEAVHIANQQMDDEVVEGSVSGESVLVEGSQLQRARLDRQPCNLLSDPAPLASPRIPHRGAYSAPQASCRKSPPKTTPASNTS</sequence>
<gene>
    <name evidence="2" type="ORF">PC9H_010193</name>
</gene>
<accession>A0A8H6ZR54</accession>
<feature type="region of interest" description="Disordered" evidence="1">
    <location>
        <begin position="1"/>
        <end position="45"/>
    </location>
</feature>
<organism evidence="2 3">
    <name type="scientific">Pleurotus ostreatus</name>
    <name type="common">Oyster mushroom</name>
    <name type="synonym">White-rot fungus</name>
    <dbReference type="NCBI Taxonomy" id="5322"/>
    <lineage>
        <taxon>Eukaryota</taxon>
        <taxon>Fungi</taxon>
        <taxon>Dikarya</taxon>
        <taxon>Basidiomycota</taxon>
        <taxon>Agaricomycotina</taxon>
        <taxon>Agaricomycetes</taxon>
        <taxon>Agaricomycetidae</taxon>
        <taxon>Agaricales</taxon>
        <taxon>Pleurotineae</taxon>
        <taxon>Pleurotaceae</taxon>
        <taxon>Pleurotus</taxon>
    </lineage>
</organism>
<dbReference type="VEuPathDB" id="FungiDB:PC9H_010193"/>
<dbReference type="RefSeq" id="XP_036629076.1">
    <property type="nucleotide sequence ID" value="XM_036779687.1"/>
</dbReference>
<proteinExistence type="predicted"/>
<dbReference type="AlphaFoldDB" id="A0A8H6ZR54"/>
<dbReference type="EMBL" id="JACETU010000007">
    <property type="protein sequence ID" value="KAF7424882.1"/>
    <property type="molecule type" value="Genomic_DNA"/>
</dbReference>